<proteinExistence type="predicted"/>
<dbReference type="AlphaFoldDB" id="A0A6B0GJM0"/>
<dbReference type="InterPro" id="IPR013022">
    <property type="entry name" value="Xyl_isomerase-like_TIM-brl"/>
</dbReference>
<dbReference type="InterPro" id="IPR036237">
    <property type="entry name" value="Xyl_isomerase-like_sf"/>
</dbReference>
<reference evidence="2 3" key="1">
    <citation type="submission" date="2019-12" db="EMBL/GenBank/DDBJ databases">
        <title>Halocatena pleomorpha gen. nov. sp. nov., an extremely halophilic archaeon of family Halobacteriaceae isolated from saltpan soil.</title>
        <authorList>
            <person name="Pal Y."/>
            <person name="Verma A."/>
            <person name="Krishnamurthi S."/>
            <person name="Kumar P."/>
        </authorList>
    </citation>
    <scope>NUCLEOTIDE SEQUENCE [LARGE SCALE GENOMIC DNA]</scope>
    <source>
        <strain evidence="2 3">JCM 16495</strain>
    </source>
</reference>
<protein>
    <submittedName>
        <fullName evidence="2">TIM barrel protein</fullName>
    </submittedName>
</protein>
<evidence type="ECO:0000313" key="3">
    <source>
        <dbReference type="Proteomes" id="UP000451471"/>
    </source>
</evidence>
<dbReference type="OrthoDB" id="372143at2157"/>
<evidence type="ECO:0000259" key="1">
    <source>
        <dbReference type="Pfam" id="PF01261"/>
    </source>
</evidence>
<dbReference type="SUPFAM" id="SSF51658">
    <property type="entry name" value="Xylose isomerase-like"/>
    <property type="match status" value="1"/>
</dbReference>
<feature type="domain" description="Xylose isomerase-like TIM barrel" evidence="1">
    <location>
        <begin position="23"/>
        <end position="280"/>
    </location>
</feature>
<dbReference type="Proteomes" id="UP000451471">
    <property type="component" value="Unassembled WGS sequence"/>
</dbReference>
<dbReference type="Pfam" id="PF01261">
    <property type="entry name" value="AP_endonuc_2"/>
    <property type="match status" value="1"/>
</dbReference>
<sequence length="288" mass="31228">MTMQPALYSRVLGNHTVEDAISTAASLGYPGFDLMARAPHLPPDADDATVDSLKRALDDQDLGLACVTTYTGGYVGRTDEECEADLAALEPYLEFADALGCDLLRHGPNGPPPYEATDDEFEQAARWMRRAADLAAEYDKRLGIEIHAGKLCETTDSTLDLLARIDRENVGALHDAGNLYIADAPYGAESIDALGDRLFHVHVKDLERVDDTSHPDISTIGTRHGDEPFRSTLLGEGAVEFDRVFDALADAGYDGYVTAERPPLADTSGEAVAEHELAALNRLIERVE</sequence>
<dbReference type="RefSeq" id="WP_158204699.1">
    <property type="nucleotide sequence ID" value="NZ_WSZK01000016.1"/>
</dbReference>
<dbReference type="EMBL" id="WSZK01000016">
    <property type="protein sequence ID" value="MWG35004.1"/>
    <property type="molecule type" value="Genomic_DNA"/>
</dbReference>
<dbReference type="PANTHER" id="PTHR12110">
    <property type="entry name" value="HYDROXYPYRUVATE ISOMERASE"/>
    <property type="match status" value="1"/>
</dbReference>
<evidence type="ECO:0000313" key="2">
    <source>
        <dbReference type="EMBL" id="MWG35004.1"/>
    </source>
</evidence>
<accession>A0A6B0GJM0</accession>
<dbReference type="Gene3D" id="3.20.20.150">
    <property type="entry name" value="Divalent-metal-dependent TIM barrel enzymes"/>
    <property type="match status" value="1"/>
</dbReference>
<comment type="caution">
    <text evidence="2">The sequence shown here is derived from an EMBL/GenBank/DDBJ whole genome shotgun (WGS) entry which is preliminary data.</text>
</comment>
<dbReference type="InterPro" id="IPR050312">
    <property type="entry name" value="IolE/XylAMocC-like"/>
</dbReference>
<gene>
    <name evidence="2" type="ORF">GQS65_10980</name>
</gene>
<organism evidence="2 3">
    <name type="scientific">Halomarina oriensis</name>
    <dbReference type="NCBI Taxonomy" id="671145"/>
    <lineage>
        <taxon>Archaea</taxon>
        <taxon>Methanobacteriati</taxon>
        <taxon>Methanobacteriota</taxon>
        <taxon>Stenosarchaea group</taxon>
        <taxon>Halobacteria</taxon>
        <taxon>Halobacteriales</taxon>
        <taxon>Natronomonadaceae</taxon>
        <taxon>Halomarina</taxon>
    </lineage>
</organism>
<name>A0A6B0GJM0_9EURY</name>
<keyword evidence="3" id="KW-1185">Reference proteome</keyword>
<dbReference type="PANTHER" id="PTHR12110:SF21">
    <property type="entry name" value="XYLOSE ISOMERASE-LIKE TIM BARREL DOMAIN-CONTAINING PROTEIN"/>
    <property type="match status" value="1"/>
</dbReference>